<accession>A0AAD5UFP0</accession>
<dbReference type="AlphaFoldDB" id="A0AAD5UFP0"/>
<dbReference type="EMBL" id="JADGKB010000085">
    <property type="protein sequence ID" value="KAJ3254438.1"/>
    <property type="molecule type" value="Genomic_DNA"/>
</dbReference>
<organism evidence="1 2">
    <name type="scientific">Boothiomyces macroporosus</name>
    <dbReference type="NCBI Taxonomy" id="261099"/>
    <lineage>
        <taxon>Eukaryota</taxon>
        <taxon>Fungi</taxon>
        <taxon>Fungi incertae sedis</taxon>
        <taxon>Chytridiomycota</taxon>
        <taxon>Chytridiomycota incertae sedis</taxon>
        <taxon>Chytridiomycetes</taxon>
        <taxon>Rhizophydiales</taxon>
        <taxon>Terramycetaceae</taxon>
        <taxon>Boothiomyces</taxon>
    </lineage>
</organism>
<evidence type="ECO:0000313" key="1">
    <source>
        <dbReference type="EMBL" id="KAJ3254438.1"/>
    </source>
</evidence>
<keyword evidence="2" id="KW-1185">Reference proteome</keyword>
<protein>
    <submittedName>
        <fullName evidence="1">Uncharacterized protein</fullName>
    </submittedName>
</protein>
<gene>
    <name evidence="1" type="ORF">HK103_007156</name>
</gene>
<name>A0AAD5UFP0_9FUNG</name>
<sequence>MLGLLSLASFAAAADPLSSLPSGPGYIIPRCYGPNGAFAHELWAVRDMSQVCVGSVGDCGIVSKSTMVPVPQPPGALSAMYTVNGIVGLGSPITFQTWSVVITDSFSAPHVDVYGHATDNEGSYTLKWDIHELISDVQVQRIAGDWSCVVMHYIPDTPTATQN</sequence>
<evidence type="ECO:0000313" key="2">
    <source>
        <dbReference type="Proteomes" id="UP001210925"/>
    </source>
</evidence>
<proteinExistence type="predicted"/>
<reference evidence="1" key="1">
    <citation type="submission" date="2020-05" db="EMBL/GenBank/DDBJ databases">
        <title>Phylogenomic resolution of chytrid fungi.</title>
        <authorList>
            <person name="Stajich J.E."/>
            <person name="Amses K."/>
            <person name="Simmons R."/>
            <person name="Seto K."/>
            <person name="Myers J."/>
            <person name="Bonds A."/>
            <person name="Quandt C.A."/>
            <person name="Barry K."/>
            <person name="Liu P."/>
            <person name="Grigoriev I."/>
            <person name="Longcore J.E."/>
            <person name="James T.Y."/>
        </authorList>
    </citation>
    <scope>NUCLEOTIDE SEQUENCE</scope>
    <source>
        <strain evidence="1">PLAUS21</strain>
    </source>
</reference>
<comment type="caution">
    <text evidence="1">The sequence shown here is derived from an EMBL/GenBank/DDBJ whole genome shotgun (WGS) entry which is preliminary data.</text>
</comment>
<dbReference type="Proteomes" id="UP001210925">
    <property type="component" value="Unassembled WGS sequence"/>
</dbReference>